<organism evidence="3 4">
    <name type="scientific">Halopseudomonas formosensis</name>
    <dbReference type="NCBI Taxonomy" id="1002526"/>
    <lineage>
        <taxon>Bacteria</taxon>
        <taxon>Pseudomonadati</taxon>
        <taxon>Pseudomonadota</taxon>
        <taxon>Gammaproteobacteria</taxon>
        <taxon>Pseudomonadales</taxon>
        <taxon>Pseudomonadaceae</taxon>
        <taxon>Halopseudomonas</taxon>
    </lineage>
</organism>
<sequence length="71" mass="8096">MSQPVQRPRYRVSADRRSAVRRVRYVETSHPERGDCTLCQLDELAQGEHDPAENYRAELTDSSKLPVPSSP</sequence>
<feature type="region of interest" description="Disordered" evidence="1">
    <location>
        <begin position="47"/>
        <end position="71"/>
    </location>
</feature>
<dbReference type="EMBL" id="FOYD01000005">
    <property type="protein sequence ID" value="SFQ82992.1"/>
    <property type="molecule type" value="Genomic_DNA"/>
</dbReference>
<reference evidence="3 4" key="1">
    <citation type="submission" date="2016-10" db="EMBL/GenBank/DDBJ databases">
        <authorList>
            <person name="de Groot N.N."/>
        </authorList>
    </citation>
    <scope>NUCLEOTIDE SEQUENCE [LARGE SCALE GENOMIC DNA]</scope>
    <source>
        <strain evidence="3 4">JCM 18415</strain>
    </source>
</reference>
<dbReference type="AlphaFoldDB" id="A0A1I6BPX3"/>
<evidence type="ECO:0000313" key="2">
    <source>
        <dbReference type="EMBL" id="MDX9686413.1"/>
    </source>
</evidence>
<dbReference type="Proteomes" id="UP001281217">
    <property type="component" value="Unassembled WGS sequence"/>
</dbReference>
<gene>
    <name evidence="2" type="ORF">RED13_000804</name>
    <name evidence="3" type="ORF">SAMN05216578_105152</name>
</gene>
<dbReference type="OrthoDB" id="9995963at2"/>
<proteinExistence type="predicted"/>
<evidence type="ECO:0000313" key="3">
    <source>
        <dbReference type="EMBL" id="SFQ82992.1"/>
    </source>
</evidence>
<reference evidence="2" key="3">
    <citation type="submission" date="2024-05" db="EMBL/GenBank/DDBJ databases">
        <authorList>
            <person name="de Witt J."/>
        </authorList>
    </citation>
    <scope>NUCLEOTIDE SEQUENCE</scope>
    <source>
        <strain evidence="2">FZJ</strain>
    </source>
</reference>
<dbReference type="STRING" id="1002526.SAMN05216578_105152"/>
<reference evidence="5" key="2">
    <citation type="submission" date="2023-07" db="EMBL/GenBank/DDBJ databases">
        <authorList>
            <person name="de Witt J."/>
        </authorList>
    </citation>
    <scope>NUCLEOTIDE SEQUENCE [LARGE SCALE GENOMIC DNA]</scope>
    <source>
        <strain evidence="5">FZJ</strain>
    </source>
</reference>
<dbReference type="RefSeq" id="WP_090538841.1">
    <property type="nucleotide sequence ID" value="NZ_FOYD01000005.1"/>
</dbReference>
<protein>
    <submittedName>
        <fullName evidence="3">Uncharacterized protein</fullName>
    </submittedName>
</protein>
<dbReference type="Proteomes" id="UP000242815">
    <property type="component" value="Unassembled WGS sequence"/>
</dbReference>
<feature type="compositionally biased region" description="Basic and acidic residues" evidence="1">
    <location>
        <begin position="47"/>
        <end position="61"/>
    </location>
</feature>
<evidence type="ECO:0000256" key="1">
    <source>
        <dbReference type="SAM" id="MobiDB-lite"/>
    </source>
</evidence>
<accession>A0A1I6BPX3</accession>
<dbReference type="EMBL" id="JAVRDO010000002">
    <property type="protein sequence ID" value="MDX9686413.1"/>
    <property type="molecule type" value="Genomic_DNA"/>
</dbReference>
<name>A0A1I6BPX3_9GAMM</name>
<keyword evidence="5" id="KW-1185">Reference proteome</keyword>
<evidence type="ECO:0000313" key="4">
    <source>
        <dbReference type="Proteomes" id="UP000242815"/>
    </source>
</evidence>
<evidence type="ECO:0000313" key="5">
    <source>
        <dbReference type="Proteomes" id="UP001281217"/>
    </source>
</evidence>